<comment type="caution">
    <text evidence="1">The sequence shown here is derived from an EMBL/GenBank/DDBJ whole genome shotgun (WGS) entry which is preliminary data.</text>
</comment>
<dbReference type="Proteomes" id="UP001299283">
    <property type="component" value="Unassembled WGS sequence"/>
</dbReference>
<name>A0ABU5Z265_9MYCO</name>
<dbReference type="EMBL" id="JAYJJQ010000027">
    <property type="protein sequence ID" value="MEB3071498.1"/>
    <property type="molecule type" value="Genomic_DNA"/>
</dbReference>
<organism evidence="1 2">
    <name type="scientific">[Mycobacterium] vasticus</name>
    <dbReference type="NCBI Taxonomy" id="2875777"/>
    <lineage>
        <taxon>Bacteria</taxon>
        <taxon>Bacillati</taxon>
        <taxon>Actinomycetota</taxon>
        <taxon>Actinomycetes</taxon>
        <taxon>Mycobacteriales</taxon>
        <taxon>Mycobacteriaceae</taxon>
        <taxon>Mycolicibacter</taxon>
    </lineage>
</organism>
<dbReference type="RefSeq" id="WP_329779703.1">
    <property type="nucleotide sequence ID" value="NZ_JAYJJQ010000027.1"/>
</dbReference>
<keyword evidence="2" id="KW-1185">Reference proteome</keyword>
<gene>
    <name evidence="1" type="ORF">K5L39_20170</name>
</gene>
<proteinExistence type="predicted"/>
<evidence type="ECO:0000313" key="1">
    <source>
        <dbReference type="EMBL" id="MEB3071498.1"/>
    </source>
</evidence>
<accession>A0ABU5Z265</accession>
<reference evidence="1 2" key="1">
    <citation type="submission" date="2023-12" db="EMBL/GenBank/DDBJ databases">
        <title>Description of new species of Mycobacterium terrae complex isolated from sewage at the Sao Paulo Zoological Park Foundation in Brazil.</title>
        <authorList>
            <person name="Romagnoli C.L."/>
            <person name="Conceicao E.C."/>
            <person name="Machado E."/>
            <person name="Barreto L.B.P.F."/>
            <person name="Sharma A."/>
            <person name="Silva N.M."/>
            <person name="Marques L.E."/>
            <person name="Juliana M.A."/>
            <person name="Lourenco M.C.S."/>
            <person name="Digiampietri L.A."/>
            <person name="Suffys P.N."/>
            <person name="Viana-Niero C."/>
        </authorList>
    </citation>
    <scope>NUCLEOTIDE SEQUENCE [LARGE SCALE GENOMIC DNA]</scope>
    <source>
        <strain evidence="1 2">MYC017</strain>
    </source>
</reference>
<sequence>MLDAEGYYQSARHDLGEDGVWIWRPIAEGGGKMPPSPFEAGPRWREGVVTEESETRKVVLTNGWSEAYPKYFNPEG</sequence>
<protein>
    <submittedName>
        <fullName evidence="1">Uncharacterized protein</fullName>
    </submittedName>
</protein>
<evidence type="ECO:0000313" key="2">
    <source>
        <dbReference type="Proteomes" id="UP001299283"/>
    </source>
</evidence>